<evidence type="ECO:0000256" key="5">
    <source>
        <dbReference type="ARBA" id="ARBA00022840"/>
    </source>
</evidence>
<evidence type="ECO:0000313" key="8">
    <source>
        <dbReference type="EMBL" id="KAJ8435333.1"/>
    </source>
</evidence>
<dbReference type="SUPFAM" id="SSF52047">
    <property type="entry name" value="RNI-like"/>
    <property type="match status" value="1"/>
</dbReference>
<evidence type="ECO:0000256" key="4">
    <source>
        <dbReference type="ARBA" id="ARBA00022821"/>
    </source>
</evidence>
<dbReference type="OrthoDB" id="2018467at2759"/>
<dbReference type="InterPro" id="IPR032675">
    <property type="entry name" value="LRR_dom_sf"/>
</dbReference>
<dbReference type="PANTHER" id="PTHR36766">
    <property type="entry name" value="PLANT BROAD-SPECTRUM MILDEW RESISTANCE PROTEIN RPW8"/>
    <property type="match status" value="1"/>
</dbReference>
<keyword evidence="1" id="KW-0433">Leucine-rich repeat</keyword>
<evidence type="ECO:0000313" key="9">
    <source>
        <dbReference type="Proteomes" id="UP001153076"/>
    </source>
</evidence>
<keyword evidence="5" id="KW-0067">ATP-binding</keyword>
<name>A0A9Q1K2P2_9CARY</name>
<evidence type="ECO:0000256" key="2">
    <source>
        <dbReference type="ARBA" id="ARBA00022737"/>
    </source>
</evidence>
<protein>
    <recommendedName>
        <fullName evidence="10">Rx N-terminal domain-containing protein</fullName>
    </recommendedName>
</protein>
<proteinExistence type="predicted"/>
<evidence type="ECO:0000259" key="7">
    <source>
        <dbReference type="Pfam" id="PF25019"/>
    </source>
</evidence>
<reference evidence="8" key="1">
    <citation type="submission" date="2022-04" db="EMBL/GenBank/DDBJ databases">
        <title>Carnegiea gigantea Genome sequencing and assembly v2.</title>
        <authorList>
            <person name="Copetti D."/>
            <person name="Sanderson M.J."/>
            <person name="Burquez A."/>
            <person name="Wojciechowski M.F."/>
        </authorList>
    </citation>
    <scope>NUCLEOTIDE SEQUENCE</scope>
    <source>
        <strain evidence="8">SGP5-SGP5p</strain>
        <tissue evidence="8">Aerial part</tissue>
    </source>
</reference>
<keyword evidence="3" id="KW-0547">Nucleotide-binding</keyword>
<gene>
    <name evidence="8" type="ORF">Cgig2_024320</name>
</gene>
<dbReference type="Gene3D" id="3.80.10.10">
    <property type="entry name" value="Ribonuclease Inhibitor"/>
    <property type="match status" value="2"/>
</dbReference>
<keyword evidence="4" id="KW-0611">Plant defense</keyword>
<keyword evidence="2" id="KW-0677">Repeat</keyword>
<dbReference type="InterPro" id="IPR041118">
    <property type="entry name" value="Rx_N"/>
</dbReference>
<dbReference type="Pfam" id="PF25019">
    <property type="entry name" value="LRR_R13L1-DRL21"/>
    <property type="match status" value="1"/>
</dbReference>
<sequence length="739" mass="83048">MATSSLVSRAPDTTSPSCGSCSWLKELRISNVQGLISLLKGYLHHLSILHILSSELLCTSSLEEVIRSLNSLRTLKFKALNSLRSLQLRCIPKLVAFPSGHRIEKDILKNLGSRALAEIASAWGFKGQLVKLDNTINTIKDILVDAGERQQHNHAIHRWLGRLKDVVYAADDLFDEFATKASQTEDRGGSKLTKGVKTFFSASNQTAFAFTVSHKAKKIREDLNDIVRDGQQFDFLVQSCEEQRVARKHRPETHSFLTDLPVCTYKWGKKSTAKLSDLKKLNHLRGCLKIELRSALKDPIHEAKEASLGHKCSLEELHIYFNGEVDSENCEALLEGLKPHPNLKTLAITSYHGKNLPNWAQMDNLCTSLPNFVDIHLGWFDRWQQVPTFSHLPFLKCLGLSHFECLDYIESGDALHEVCSSQKEALFFPSLEELRLVSMINLRGWWKEMEEAVSDGQEGKTVELPKLQHLSKLHIEQCPNLMSMPLCPNLEELELENVNDTPSILKMSPGLRVGVATATTSAPAASSGSYSKLKNLCFSNVKELIFLPKECLHHLSFLEVQDREFLSISRLGEVFKSLYSLCHLEFSWCTGLRSLSGGLKHITTLKKLGCNQLDFLANEDTEEGMPWKALNNLQSLELHCIPKLVALPNGLQHLTNLRSLVISGNIQLKELPEWISCLSSLEHIVLLYCPKLTPLPEGFRELTDLKKLEIIGCKGLTKTCQGPGGEDWHKIQHIPHIIF</sequence>
<dbReference type="EMBL" id="JAKOGI010000420">
    <property type="protein sequence ID" value="KAJ8435333.1"/>
    <property type="molecule type" value="Genomic_DNA"/>
</dbReference>
<evidence type="ECO:0000256" key="3">
    <source>
        <dbReference type="ARBA" id="ARBA00022741"/>
    </source>
</evidence>
<dbReference type="PANTHER" id="PTHR36766:SF35">
    <property type="entry name" value="DISEASE RESISTANCE PROTEIN RGA3"/>
    <property type="match status" value="1"/>
</dbReference>
<dbReference type="InterPro" id="IPR056789">
    <property type="entry name" value="LRR_R13L1-DRL21"/>
</dbReference>
<dbReference type="Proteomes" id="UP001153076">
    <property type="component" value="Unassembled WGS sequence"/>
</dbReference>
<comment type="caution">
    <text evidence="8">The sequence shown here is derived from an EMBL/GenBank/DDBJ whole genome shotgun (WGS) entry which is preliminary data.</text>
</comment>
<keyword evidence="9" id="KW-1185">Reference proteome</keyword>
<feature type="domain" description="R13L1/DRL21-like LRR repeat region" evidence="7">
    <location>
        <begin position="275"/>
        <end position="402"/>
    </location>
</feature>
<dbReference type="AlphaFoldDB" id="A0A9Q1K2P2"/>
<evidence type="ECO:0008006" key="10">
    <source>
        <dbReference type="Google" id="ProtNLM"/>
    </source>
</evidence>
<dbReference type="Gene3D" id="1.20.5.4130">
    <property type="match status" value="1"/>
</dbReference>
<organism evidence="8 9">
    <name type="scientific">Carnegiea gigantea</name>
    <dbReference type="NCBI Taxonomy" id="171969"/>
    <lineage>
        <taxon>Eukaryota</taxon>
        <taxon>Viridiplantae</taxon>
        <taxon>Streptophyta</taxon>
        <taxon>Embryophyta</taxon>
        <taxon>Tracheophyta</taxon>
        <taxon>Spermatophyta</taxon>
        <taxon>Magnoliopsida</taxon>
        <taxon>eudicotyledons</taxon>
        <taxon>Gunneridae</taxon>
        <taxon>Pentapetalae</taxon>
        <taxon>Caryophyllales</taxon>
        <taxon>Cactineae</taxon>
        <taxon>Cactaceae</taxon>
        <taxon>Cactoideae</taxon>
        <taxon>Echinocereeae</taxon>
        <taxon>Carnegiea</taxon>
    </lineage>
</organism>
<evidence type="ECO:0000259" key="6">
    <source>
        <dbReference type="Pfam" id="PF18052"/>
    </source>
</evidence>
<dbReference type="GO" id="GO:0006952">
    <property type="term" value="P:defense response"/>
    <property type="evidence" value="ECO:0007669"/>
    <property type="project" value="UniProtKB-KW"/>
</dbReference>
<accession>A0A9Q1K2P2</accession>
<dbReference type="GO" id="GO:0005524">
    <property type="term" value="F:ATP binding"/>
    <property type="evidence" value="ECO:0007669"/>
    <property type="project" value="UniProtKB-KW"/>
</dbReference>
<evidence type="ECO:0000256" key="1">
    <source>
        <dbReference type="ARBA" id="ARBA00022614"/>
    </source>
</evidence>
<dbReference type="Pfam" id="PF18052">
    <property type="entry name" value="Rx_N"/>
    <property type="match status" value="1"/>
</dbReference>
<feature type="domain" description="Disease resistance N-terminal" evidence="6">
    <location>
        <begin position="107"/>
        <end position="191"/>
    </location>
</feature>